<gene>
    <name evidence="3" type="ORF">DWY53_01305</name>
    <name evidence="2" type="ORF">DXC16_12910</name>
    <name evidence="1" type="ORF">DXC44_15445</name>
</gene>
<evidence type="ECO:0000313" key="5">
    <source>
        <dbReference type="Proteomes" id="UP000261278"/>
    </source>
</evidence>
<dbReference type="EMBL" id="QRUD01000002">
    <property type="protein sequence ID" value="RGR43582.1"/>
    <property type="molecule type" value="Genomic_DNA"/>
</dbReference>
<reference evidence="4 5" key="1">
    <citation type="submission" date="2018-08" db="EMBL/GenBank/DDBJ databases">
        <title>A genome reference for cultivated species of the human gut microbiota.</title>
        <authorList>
            <person name="Zou Y."/>
            <person name="Xue W."/>
            <person name="Luo G."/>
        </authorList>
    </citation>
    <scope>NUCLEOTIDE SEQUENCE [LARGE SCALE GENOMIC DNA]</scope>
    <source>
        <strain evidence="3 6">AF25-30LB</strain>
        <strain evidence="2 4">OM08-13BH</strain>
        <strain evidence="1 5">TF05-18</strain>
    </source>
</reference>
<evidence type="ECO:0000313" key="6">
    <source>
        <dbReference type="Proteomes" id="UP000266497"/>
    </source>
</evidence>
<dbReference type="Proteomes" id="UP000261278">
    <property type="component" value="Unassembled WGS sequence"/>
</dbReference>
<dbReference type="Proteomes" id="UP000266497">
    <property type="component" value="Unassembled WGS sequence"/>
</dbReference>
<accession>A0A395UX24</accession>
<dbReference type="AlphaFoldDB" id="A0A395UX24"/>
<comment type="caution">
    <text evidence="3">The sequence shown here is derived from an EMBL/GenBank/DDBJ whole genome shotgun (WGS) entry which is preliminary data.</text>
</comment>
<dbReference type="EMBL" id="QSTG01000021">
    <property type="protein sequence ID" value="RGM43120.1"/>
    <property type="molecule type" value="Genomic_DNA"/>
</dbReference>
<name>A0A395UX24_PHOVU</name>
<evidence type="ECO:0000313" key="4">
    <source>
        <dbReference type="Proteomes" id="UP000261003"/>
    </source>
</evidence>
<proteinExistence type="predicted"/>
<evidence type="ECO:0000313" key="1">
    <source>
        <dbReference type="EMBL" id="RGL84091.1"/>
    </source>
</evidence>
<organism evidence="3 6">
    <name type="scientific">Phocaeicola vulgatus</name>
    <name type="common">Bacteroides vulgatus</name>
    <dbReference type="NCBI Taxonomy" id="821"/>
    <lineage>
        <taxon>Bacteria</taxon>
        <taxon>Pseudomonadati</taxon>
        <taxon>Bacteroidota</taxon>
        <taxon>Bacteroidia</taxon>
        <taxon>Bacteroidales</taxon>
        <taxon>Bacteroidaceae</taxon>
        <taxon>Phocaeicola</taxon>
    </lineage>
</organism>
<protein>
    <submittedName>
        <fullName evidence="3">Uncharacterized protein</fullName>
    </submittedName>
</protein>
<evidence type="ECO:0000313" key="3">
    <source>
        <dbReference type="EMBL" id="RGR43582.1"/>
    </source>
</evidence>
<sequence length="62" mass="7038">MVDMHQAIEQLHIGGSLEGYLIVCKTFALKLSLKVILVCQGFDNRSALRSLVVMEDYQFLHD</sequence>
<evidence type="ECO:0000313" key="2">
    <source>
        <dbReference type="EMBL" id="RGM43120.1"/>
    </source>
</evidence>
<dbReference type="EMBL" id="QSSN01000020">
    <property type="protein sequence ID" value="RGL84091.1"/>
    <property type="molecule type" value="Genomic_DNA"/>
</dbReference>
<dbReference type="Proteomes" id="UP000261003">
    <property type="component" value="Unassembled WGS sequence"/>
</dbReference>